<keyword evidence="3" id="KW-1185">Reference proteome</keyword>
<dbReference type="EMBL" id="JBHTOD010000011">
    <property type="protein sequence ID" value="MFD1456514.1"/>
    <property type="molecule type" value="Genomic_DNA"/>
</dbReference>
<dbReference type="PANTHER" id="PTHR43236:SF2">
    <property type="entry name" value="BLL0069 PROTEIN"/>
    <property type="match status" value="1"/>
</dbReference>
<comment type="caution">
    <text evidence="2">The sequence shown here is derived from an EMBL/GenBank/DDBJ whole genome shotgun (WGS) entry which is preliminary data.</text>
</comment>
<evidence type="ECO:0000313" key="2">
    <source>
        <dbReference type="EMBL" id="MFD1456514.1"/>
    </source>
</evidence>
<organism evidence="2 3">
    <name type="scientific">Levilactobacillus lanxiensis</name>
    <dbReference type="NCBI Taxonomy" id="2799568"/>
    <lineage>
        <taxon>Bacteria</taxon>
        <taxon>Bacillati</taxon>
        <taxon>Bacillota</taxon>
        <taxon>Bacilli</taxon>
        <taxon>Lactobacillales</taxon>
        <taxon>Lactobacillaceae</taxon>
        <taxon>Levilactobacillus</taxon>
    </lineage>
</organism>
<dbReference type="PANTHER" id="PTHR43236">
    <property type="entry name" value="ANTITOXIN HIGA1"/>
    <property type="match status" value="1"/>
</dbReference>
<dbReference type="Pfam" id="PF06114">
    <property type="entry name" value="Peptidase_M78"/>
    <property type="match status" value="1"/>
</dbReference>
<reference evidence="3" key="1">
    <citation type="journal article" date="2019" name="Int. J. Syst. Evol. Microbiol.">
        <title>The Global Catalogue of Microorganisms (GCM) 10K type strain sequencing project: providing services to taxonomists for standard genome sequencing and annotation.</title>
        <authorList>
            <consortium name="The Broad Institute Genomics Platform"/>
            <consortium name="The Broad Institute Genome Sequencing Center for Infectious Disease"/>
            <person name="Wu L."/>
            <person name="Ma J."/>
        </authorList>
    </citation>
    <scope>NUCLEOTIDE SEQUENCE [LARGE SCALE GENOMIC DNA]</scope>
    <source>
        <strain evidence="3">CCM 8979</strain>
    </source>
</reference>
<gene>
    <name evidence="2" type="ORF">ACFQ44_12675</name>
</gene>
<protein>
    <submittedName>
        <fullName evidence="2">ImmA/IrrE family metallo-endopeptidase</fullName>
    </submittedName>
</protein>
<dbReference type="InterPro" id="IPR052345">
    <property type="entry name" value="Rad_response_metalloprotease"/>
</dbReference>
<feature type="domain" description="IrrE N-terminal-like" evidence="1">
    <location>
        <begin position="41"/>
        <end position="177"/>
    </location>
</feature>
<accession>A0ABW4D4T8</accession>
<dbReference type="Proteomes" id="UP001597189">
    <property type="component" value="Unassembled WGS sequence"/>
</dbReference>
<evidence type="ECO:0000313" key="3">
    <source>
        <dbReference type="Proteomes" id="UP001597189"/>
    </source>
</evidence>
<sequence>MKLKEIYSSDFINQFGENADGFGQLLLLPSSPYIDLKKIAELLGIKLNYVHLPDNHSGAFDETNQTIKINQNHPATRKRFTIAHEIGHDVLGHHGISLRSTALGSYESVLEKSNEMAANNFAATLLMPRKLLVKLVKEAITQLGLDDAGLTKQQIAEVTKIISQELAVSEETMTYRLQNVSMFVKMDDYRNI</sequence>
<name>A0ABW4D4T8_9LACO</name>
<dbReference type="InterPro" id="IPR010359">
    <property type="entry name" value="IrrE_HExxH"/>
</dbReference>
<proteinExistence type="predicted"/>
<evidence type="ECO:0000259" key="1">
    <source>
        <dbReference type="Pfam" id="PF06114"/>
    </source>
</evidence>
<dbReference type="RefSeq" id="WP_203646733.1">
    <property type="nucleotide sequence ID" value="NZ_BOLN01000011.1"/>
</dbReference>
<dbReference type="Gene3D" id="1.10.10.2910">
    <property type="match status" value="1"/>
</dbReference>